<organism evidence="2 3">
    <name type="scientific">Actinokineospora diospyrosa</name>
    <dbReference type="NCBI Taxonomy" id="103728"/>
    <lineage>
        <taxon>Bacteria</taxon>
        <taxon>Bacillati</taxon>
        <taxon>Actinomycetota</taxon>
        <taxon>Actinomycetes</taxon>
        <taxon>Pseudonocardiales</taxon>
        <taxon>Pseudonocardiaceae</taxon>
        <taxon>Actinokineospora</taxon>
    </lineage>
</organism>
<proteinExistence type="predicted"/>
<dbReference type="InterPro" id="IPR001387">
    <property type="entry name" value="Cro/C1-type_HTH"/>
</dbReference>
<name>A0ABT1I7N1_9PSEU</name>
<dbReference type="EMBL" id="JAMTCO010000003">
    <property type="protein sequence ID" value="MCP2268597.1"/>
    <property type="molecule type" value="Genomic_DNA"/>
</dbReference>
<accession>A0ABT1I7N1</accession>
<evidence type="ECO:0000313" key="2">
    <source>
        <dbReference type="EMBL" id="MCP2268597.1"/>
    </source>
</evidence>
<gene>
    <name evidence="2" type="ORF">LV75_001084</name>
</gene>
<reference evidence="2 3" key="1">
    <citation type="submission" date="2022-06" db="EMBL/GenBank/DDBJ databases">
        <title>Genomic Encyclopedia of Archaeal and Bacterial Type Strains, Phase II (KMG-II): from individual species to whole genera.</title>
        <authorList>
            <person name="Goeker M."/>
        </authorList>
    </citation>
    <scope>NUCLEOTIDE SEQUENCE [LARGE SCALE GENOMIC DNA]</scope>
    <source>
        <strain evidence="2 3">DSM 44255</strain>
    </source>
</reference>
<dbReference type="CDD" id="cd00093">
    <property type="entry name" value="HTH_XRE"/>
    <property type="match status" value="1"/>
</dbReference>
<evidence type="ECO:0000256" key="1">
    <source>
        <dbReference type="SAM" id="MobiDB-lite"/>
    </source>
</evidence>
<keyword evidence="3" id="KW-1185">Reference proteome</keyword>
<evidence type="ECO:0000313" key="3">
    <source>
        <dbReference type="Proteomes" id="UP001205185"/>
    </source>
</evidence>
<dbReference type="Proteomes" id="UP001205185">
    <property type="component" value="Unassembled WGS sequence"/>
</dbReference>
<sequence>MDSVRSEPDPLRRARRAGDLGDAYRQRQHELARLRRVAIDEARALGMSYTEIAGALGVSKGRITQIRGTAPPSERAFFGVGPVTVGVPLRRGVDDQARSYIDAADVGAQRGVERLLGELALLAKSEVIRSDHAELFEGDSVVICGPKSAPIAATLLVRDPRLDMVKVDNRWWIMDRENGAKHGSPRNDATPTDADLGYLARHSIDGRTVIHIAGISAFGSHGVVHYLAENLTELWEAFGDNEFSAVIRCEYTEDAITSSELVADPAAW</sequence>
<feature type="region of interest" description="Disordered" evidence="1">
    <location>
        <begin position="1"/>
        <end position="20"/>
    </location>
</feature>
<protein>
    <recommendedName>
        <fullName evidence="4">Sigma-70-like protein</fullName>
    </recommendedName>
</protein>
<comment type="caution">
    <text evidence="2">The sequence shown here is derived from an EMBL/GenBank/DDBJ whole genome shotgun (WGS) entry which is preliminary data.</text>
</comment>
<evidence type="ECO:0008006" key="4">
    <source>
        <dbReference type="Google" id="ProtNLM"/>
    </source>
</evidence>